<dbReference type="PANTHER" id="PTHR11059">
    <property type="entry name" value="DNA REPAIR PROTEIN RECN"/>
    <property type="match status" value="1"/>
</dbReference>
<dbReference type="GO" id="GO:0005524">
    <property type="term" value="F:ATP binding"/>
    <property type="evidence" value="ECO:0007669"/>
    <property type="project" value="UniProtKB-KW"/>
</dbReference>
<dbReference type="PIRSF" id="PIRSF003128">
    <property type="entry name" value="RecN"/>
    <property type="match status" value="1"/>
</dbReference>
<evidence type="ECO:0000256" key="8">
    <source>
        <dbReference type="ARBA" id="ARBA00033408"/>
    </source>
</evidence>
<dbReference type="FunFam" id="3.40.50.300:FF:000319">
    <property type="entry name" value="DNA repair protein RecN"/>
    <property type="match status" value="1"/>
</dbReference>
<dbReference type="InterPro" id="IPR004604">
    <property type="entry name" value="DNA_recomb/repair_RecN"/>
</dbReference>
<evidence type="ECO:0000256" key="6">
    <source>
        <dbReference type="ARBA" id="ARBA00022840"/>
    </source>
</evidence>
<feature type="coiled-coil region" evidence="10">
    <location>
        <begin position="331"/>
        <end position="358"/>
    </location>
</feature>
<keyword evidence="4" id="KW-0547">Nucleotide-binding</keyword>
<name>A0A953J905_9BACT</name>
<dbReference type="NCBIfam" id="TIGR00634">
    <property type="entry name" value="recN"/>
    <property type="match status" value="1"/>
</dbReference>
<reference evidence="12" key="2">
    <citation type="submission" date="2021-08" db="EMBL/GenBank/DDBJ databases">
        <authorList>
            <person name="Dalcin Martins P."/>
        </authorList>
    </citation>
    <scope>NUCLEOTIDE SEQUENCE</scope>
    <source>
        <strain evidence="12">MAG_39</strain>
    </source>
</reference>
<evidence type="ECO:0000256" key="4">
    <source>
        <dbReference type="ARBA" id="ARBA00022741"/>
    </source>
</evidence>
<dbReference type="GO" id="GO:0043590">
    <property type="term" value="C:bacterial nucleoid"/>
    <property type="evidence" value="ECO:0007669"/>
    <property type="project" value="TreeGrafter"/>
</dbReference>
<evidence type="ECO:0000256" key="1">
    <source>
        <dbReference type="ARBA" id="ARBA00003618"/>
    </source>
</evidence>
<reference evidence="12" key="1">
    <citation type="journal article" date="2021" name="bioRxiv">
        <title>Unraveling nitrogen, sulfur and carbon metabolic pathways and microbial community transcriptional responses to substrate deprivation and toxicity stresses in a bioreactor mimicking anoxic brackish coastal sediment conditions.</title>
        <authorList>
            <person name="Martins P.D."/>
            <person name="Echeveste M.J."/>
            <person name="Arshad A."/>
            <person name="Kurth J."/>
            <person name="Ouboter H."/>
            <person name="Jetten M.S.M."/>
            <person name="Welte C.U."/>
        </authorList>
    </citation>
    <scope>NUCLEOTIDE SEQUENCE</scope>
    <source>
        <strain evidence="12">MAG_39</strain>
    </source>
</reference>
<evidence type="ECO:0000256" key="7">
    <source>
        <dbReference type="ARBA" id="ARBA00023204"/>
    </source>
</evidence>
<evidence type="ECO:0000256" key="10">
    <source>
        <dbReference type="SAM" id="Coils"/>
    </source>
</evidence>
<comment type="caution">
    <text evidence="12">The sequence shown here is derived from an EMBL/GenBank/DDBJ whole genome shotgun (WGS) entry which is preliminary data.</text>
</comment>
<protein>
    <recommendedName>
        <fullName evidence="3 9">DNA repair protein RecN</fullName>
    </recommendedName>
    <alternativeName>
        <fullName evidence="8 9">Recombination protein N</fullName>
    </alternativeName>
</protein>
<evidence type="ECO:0000313" key="13">
    <source>
        <dbReference type="Proteomes" id="UP000705867"/>
    </source>
</evidence>
<evidence type="ECO:0000256" key="9">
    <source>
        <dbReference type="PIRNR" id="PIRNR003128"/>
    </source>
</evidence>
<dbReference type="GO" id="GO:0006310">
    <property type="term" value="P:DNA recombination"/>
    <property type="evidence" value="ECO:0007669"/>
    <property type="project" value="InterPro"/>
</dbReference>
<dbReference type="GO" id="GO:0006281">
    <property type="term" value="P:DNA repair"/>
    <property type="evidence" value="ECO:0007669"/>
    <property type="project" value="UniProtKB-KW"/>
</dbReference>
<feature type="domain" description="RecF/RecN/SMC N-terminal" evidence="11">
    <location>
        <begin position="1"/>
        <end position="522"/>
    </location>
</feature>
<gene>
    <name evidence="12" type="primary">recN</name>
    <name evidence="12" type="ORF">K8I29_00925</name>
</gene>
<dbReference type="CDD" id="cd03241">
    <property type="entry name" value="ABC_RecN"/>
    <property type="match status" value="2"/>
</dbReference>
<evidence type="ECO:0000259" key="11">
    <source>
        <dbReference type="Pfam" id="PF02463"/>
    </source>
</evidence>
<dbReference type="SUPFAM" id="SSF52540">
    <property type="entry name" value="P-loop containing nucleoside triphosphate hydrolases"/>
    <property type="match status" value="2"/>
</dbReference>
<evidence type="ECO:0000256" key="5">
    <source>
        <dbReference type="ARBA" id="ARBA00022763"/>
    </source>
</evidence>
<keyword evidence="10" id="KW-0175">Coiled coil</keyword>
<evidence type="ECO:0000256" key="2">
    <source>
        <dbReference type="ARBA" id="ARBA00009441"/>
    </source>
</evidence>
<comment type="function">
    <text evidence="1 9">May be involved in recombinational repair of damaged DNA.</text>
</comment>
<dbReference type="Gene3D" id="3.40.50.300">
    <property type="entry name" value="P-loop containing nucleotide triphosphate hydrolases"/>
    <property type="match status" value="2"/>
</dbReference>
<evidence type="ECO:0000256" key="3">
    <source>
        <dbReference type="ARBA" id="ARBA00021315"/>
    </source>
</evidence>
<dbReference type="EMBL" id="JAIOIV010000011">
    <property type="protein sequence ID" value="MBZ0154760.1"/>
    <property type="molecule type" value="Genomic_DNA"/>
</dbReference>
<keyword evidence="6" id="KW-0067">ATP-binding</keyword>
<dbReference type="AlphaFoldDB" id="A0A953J905"/>
<keyword evidence="7 9" id="KW-0234">DNA repair</keyword>
<sequence>MLRELRIRNFTIIDDLSIGFEPGLNILTGETGAGKSIIVDALNLLLGEKASPDMVKAGKKEASVEAFFDTSGHPQLEELSIESDDGIILRRTLAVQGKGRAYINDTPVSLPTLSAIGRSLVGIHGQHEQQGLLRKESHLFFLDAYAGLQELVSSLQEKYQDVFETRGKAAELKEKARERGQRIEFLKFQVDEIDAARLKPGEQEVLEEERSILLNLSRLKEAAETAYALLYDAESSALEKLSAVATRVKEMAQIDRSAEEPLSTIEAALPLLEDAALLLRRLKDKYDIDPDRLAGLDERLESIKRLEKKYGDSIAEVLRYQDTASAELKTLENIDEHREALEAELAVKERDLLDAAEEVSKRRRSLAGKMETLVLGELHELGFQKASFSVSIKKKDAVTASGIDEVEFLFSANPGEPAKPLGKVASGGELSRIMLALKCIEISGDGRSSGLGMGQQKKKKIPPAPSGRETLIFDEVDAGIGGVTAQHVGNRLKAIAGTYQVLCITHLPQIAALADYHLMVEKTVEKDHTAVIVKHLTGGLRQEELARMLSGRITDGSLKHARELLGTAKSERE</sequence>
<dbReference type="PANTHER" id="PTHR11059:SF0">
    <property type="entry name" value="DNA REPAIR PROTEIN RECN"/>
    <property type="match status" value="1"/>
</dbReference>
<dbReference type="InterPro" id="IPR003395">
    <property type="entry name" value="RecF/RecN/SMC_N"/>
</dbReference>
<dbReference type="GO" id="GO:0009432">
    <property type="term" value="P:SOS response"/>
    <property type="evidence" value="ECO:0007669"/>
    <property type="project" value="TreeGrafter"/>
</dbReference>
<accession>A0A953J905</accession>
<proteinExistence type="inferred from homology"/>
<evidence type="ECO:0000313" key="12">
    <source>
        <dbReference type="EMBL" id="MBZ0154760.1"/>
    </source>
</evidence>
<keyword evidence="5 9" id="KW-0227">DNA damage</keyword>
<dbReference type="Pfam" id="PF02463">
    <property type="entry name" value="SMC_N"/>
    <property type="match status" value="1"/>
</dbReference>
<organism evidence="12 13">
    <name type="scientific">Candidatus Nitrobium versatile</name>
    <dbReference type="NCBI Taxonomy" id="2884831"/>
    <lineage>
        <taxon>Bacteria</taxon>
        <taxon>Pseudomonadati</taxon>
        <taxon>Nitrospirota</taxon>
        <taxon>Nitrospiria</taxon>
        <taxon>Nitrospirales</taxon>
        <taxon>Nitrospiraceae</taxon>
        <taxon>Candidatus Nitrobium</taxon>
    </lineage>
</organism>
<dbReference type="InterPro" id="IPR027417">
    <property type="entry name" value="P-loop_NTPase"/>
</dbReference>
<dbReference type="Proteomes" id="UP000705867">
    <property type="component" value="Unassembled WGS sequence"/>
</dbReference>
<comment type="similarity">
    <text evidence="2 9">Belongs to the RecN family.</text>
</comment>